<proteinExistence type="predicted"/>
<reference evidence="1" key="1">
    <citation type="submission" date="2021-11" db="EMBL/GenBank/DDBJ databases">
        <authorList>
            <person name="Bulgarelli D."/>
        </authorList>
    </citation>
    <scope>NUCLEOTIDE SEQUENCE</scope>
    <source>
        <strain evidence="1">Bi133</strain>
    </source>
</reference>
<sequence length="80" mass="9270">MGSTDQDHKELSYLLFELEASNKVNHGDCFQLTKSFTPFHQPNVEVPHLIFIQYMTYQTVDLLQNSLIIWFFISSTGNPC</sequence>
<evidence type="ECO:0000313" key="2">
    <source>
        <dbReference type="Proteomes" id="UP000789326"/>
    </source>
</evidence>
<gene>
    <name evidence="1" type="ORF">SRABI133_03379</name>
</gene>
<evidence type="ECO:0000313" key="1">
    <source>
        <dbReference type="EMBL" id="CAH0260648.1"/>
    </source>
</evidence>
<accession>A0A9W4L5U3</accession>
<comment type="caution">
    <text evidence="1">The sequence shown here is derived from an EMBL/GenBank/DDBJ whole genome shotgun (WGS) entry which is preliminary data.</text>
</comment>
<organism evidence="1 2">
    <name type="scientific">Peribacillus simplex</name>
    <dbReference type="NCBI Taxonomy" id="1478"/>
    <lineage>
        <taxon>Bacteria</taxon>
        <taxon>Bacillati</taxon>
        <taxon>Bacillota</taxon>
        <taxon>Bacilli</taxon>
        <taxon>Bacillales</taxon>
        <taxon>Bacillaceae</taxon>
        <taxon>Peribacillus</taxon>
    </lineage>
</organism>
<protein>
    <submittedName>
        <fullName evidence="1">Uncharacterized protein</fullName>
    </submittedName>
</protein>
<dbReference type="Proteomes" id="UP000789326">
    <property type="component" value="Unassembled WGS sequence"/>
</dbReference>
<dbReference type="EMBL" id="CAKKMG010000054">
    <property type="protein sequence ID" value="CAH0260648.1"/>
    <property type="molecule type" value="Genomic_DNA"/>
</dbReference>
<dbReference type="AlphaFoldDB" id="A0A9W4L5U3"/>
<name>A0A9W4L5U3_9BACI</name>